<evidence type="ECO:0000313" key="2">
    <source>
        <dbReference type="EMBL" id="KAG0151642.1"/>
    </source>
</evidence>
<sequence length="588" mass="68041">MSSRKTTPTPTLFQCRLSSLLLILCSVVCAPFSLIVTLHYYLYFNQFYSLDGIRRHFKRQQKIEDDLPAAGTFERKTILITGSRGIKALSLARAFKRLNPYHRVILADSRNWSILSPTRFSSSTTRHYFLPSTNKRPKEYKKSILQLIHSERVDHWIPCSGPSTTLIDSEIAEEVKRELGGSCFCWAPTTKLALNLHEKDKFMALCVQHGMEVPDCSDPLTSVDEAMSFLFREVKSAESHGKKSCRSHKWSYILKPIEFVNGAERTDFTMLPLRTKEETESHLHSKFRSKTPGSWSFNTSQLKPLFILQRFIKGPEYCTQASVYDNELRSFVCCKGSDMVMRYEDVRRLSTDYEVSGLAEEWTRLFLGALKAANSRFDGHFSIDFIYEESEGKLYPIECNPRVHTAVTLFRSVAEDLAFSYLSKGDGVDIVRPSMDEPAHIWLAHSIPLSILNFLPVPMKKWLPLIHPNLTQDYFFSFFDTRFDPISFSPKPNEGPLFLIRSVLFRSNVSPKIIKVHSASMPDRPPSFDLSNSEQLDPLWDIEYHSDDLLIWWVMAHVYWNWLLFYQVFLRNKPWSRVNVSTGRIWEV</sequence>
<dbReference type="Proteomes" id="UP000886653">
    <property type="component" value="Unassembled WGS sequence"/>
</dbReference>
<reference evidence="2" key="1">
    <citation type="submission" date="2013-11" db="EMBL/GenBank/DDBJ databases">
        <title>Genome sequence of the fusiform rust pathogen reveals effectors for host alternation and coevolution with pine.</title>
        <authorList>
            <consortium name="DOE Joint Genome Institute"/>
            <person name="Smith K."/>
            <person name="Pendleton A."/>
            <person name="Kubisiak T."/>
            <person name="Anderson C."/>
            <person name="Salamov A."/>
            <person name="Aerts A."/>
            <person name="Riley R."/>
            <person name="Clum A."/>
            <person name="Lindquist E."/>
            <person name="Ence D."/>
            <person name="Campbell M."/>
            <person name="Kronenberg Z."/>
            <person name="Feau N."/>
            <person name="Dhillon B."/>
            <person name="Hamelin R."/>
            <person name="Burleigh J."/>
            <person name="Smith J."/>
            <person name="Yandell M."/>
            <person name="Nelson C."/>
            <person name="Grigoriev I."/>
            <person name="Davis J."/>
        </authorList>
    </citation>
    <scope>NUCLEOTIDE SEQUENCE</scope>
    <source>
        <strain evidence="2">G11</strain>
    </source>
</reference>
<organism evidence="2 3">
    <name type="scientific">Cronartium quercuum f. sp. fusiforme G11</name>
    <dbReference type="NCBI Taxonomy" id="708437"/>
    <lineage>
        <taxon>Eukaryota</taxon>
        <taxon>Fungi</taxon>
        <taxon>Dikarya</taxon>
        <taxon>Basidiomycota</taxon>
        <taxon>Pucciniomycotina</taxon>
        <taxon>Pucciniomycetes</taxon>
        <taxon>Pucciniales</taxon>
        <taxon>Coleosporiaceae</taxon>
        <taxon>Cronartium</taxon>
    </lineage>
</organism>
<feature type="transmembrane region" description="Helical" evidence="1">
    <location>
        <begin position="20"/>
        <end position="43"/>
    </location>
</feature>
<keyword evidence="1" id="KW-0812">Transmembrane</keyword>
<keyword evidence="1" id="KW-1133">Transmembrane helix</keyword>
<dbReference type="OrthoDB" id="186626at2759"/>
<evidence type="ECO:0008006" key="4">
    <source>
        <dbReference type="Google" id="ProtNLM"/>
    </source>
</evidence>
<dbReference type="Gene3D" id="3.40.50.20">
    <property type="match status" value="1"/>
</dbReference>
<keyword evidence="1" id="KW-0472">Membrane</keyword>
<evidence type="ECO:0000256" key="1">
    <source>
        <dbReference type="SAM" id="Phobius"/>
    </source>
</evidence>
<dbReference type="EMBL" id="MU167212">
    <property type="protein sequence ID" value="KAG0151642.1"/>
    <property type="molecule type" value="Genomic_DNA"/>
</dbReference>
<dbReference type="AlphaFoldDB" id="A0A9P6TGN3"/>
<name>A0A9P6TGN3_9BASI</name>
<dbReference type="SUPFAM" id="SSF56059">
    <property type="entry name" value="Glutathione synthetase ATP-binding domain-like"/>
    <property type="match status" value="1"/>
</dbReference>
<comment type="caution">
    <text evidence="2">The sequence shown here is derived from an EMBL/GenBank/DDBJ whole genome shotgun (WGS) entry which is preliminary data.</text>
</comment>
<evidence type="ECO:0000313" key="3">
    <source>
        <dbReference type="Proteomes" id="UP000886653"/>
    </source>
</evidence>
<accession>A0A9P6TGN3</accession>
<proteinExistence type="predicted"/>
<keyword evidence="3" id="KW-1185">Reference proteome</keyword>
<gene>
    <name evidence="2" type="ORF">CROQUDRAFT_130011</name>
</gene>
<dbReference type="Gene3D" id="3.30.470.20">
    <property type="entry name" value="ATP-grasp fold, B domain"/>
    <property type="match status" value="1"/>
</dbReference>
<protein>
    <recommendedName>
        <fullName evidence="4">ATP-grasp domain-containing protein</fullName>
    </recommendedName>
</protein>